<dbReference type="SUPFAM" id="SSF50978">
    <property type="entry name" value="WD40 repeat-like"/>
    <property type="match status" value="1"/>
</dbReference>
<dbReference type="GO" id="GO:0045943">
    <property type="term" value="P:positive regulation of transcription by RNA polymerase I"/>
    <property type="evidence" value="ECO:0007669"/>
    <property type="project" value="TreeGrafter"/>
</dbReference>
<name>A0A9P0G189_BEMTA</name>
<proteinExistence type="predicted"/>
<dbReference type="GO" id="GO:0006364">
    <property type="term" value="P:rRNA processing"/>
    <property type="evidence" value="ECO:0007669"/>
    <property type="project" value="UniProtKB-KW"/>
</dbReference>
<comment type="subcellular location">
    <subcellularLocation>
        <location evidence="1">Nucleus</location>
        <location evidence="1">Nucleolus</location>
    </subcellularLocation>
</comment>
<gene>
    <name evidence="10" type="ORF">BEMITA_LOCUS3318</name>
</gene>
<evidence type="ECO:0000313" key="10">
    <source>
        <dbReference type="EMBL" id="CAH0765040.1"/>
    </source>
</evidence>
<dbReference type="PANTHER" id="PTHR19924">
    <property type="entry name" value="UTP15 U3 SMALL NUCLEOLAR RNA-ASSOCIATED PROTEIN 15 FAMILY MEMBER"/>
    <property type="match status" value="1"/>
</dbReference>
<evidence type="ECO:0000256" key="1">
    <source>
        <dbReference type="ARBA" id="ARBA00004604"/>
    </source>
</evidence>
<dbReference type="InterPro" id="IPR015943">
    <property type="entry name" value="WD40/YVTN_repeat-like_dom_sf"/>
</dbReference>
<reference evidence="10" key="1">
    <citation type="submission" date="2021-12" db="EMBL/GenBank/DDBJ databases">
        <authorList>
            <person name="King R."/>
        </authorList>
    </citation>
    <scope>NUCLEOTIDE SEQUENCE</scope>
</reference>
<sequence length="521" mass="58470">MSNFKKVNTKTFSKPSQKVTPDSIYWKKLGVPVLVKDFGPVDYIDFSPVEPHFFAVTCSMRVQIYNPVTKGVIKNLNKFQKAPFGATFRSDGRLICAGSEDGLVSMLDVSSKSLLRVFRGHKAAVHRTYFTSDNTHIASFSDDKTVCRWDIPTEAQLNCFTEHNDFIRAGAASPVSPEILISGGYDGAVCMYDCRNNQTVFKVEHGAPVESILVMPSGGIFLSAGGTEIRVWDAFYGGKLLTKISQHHKTITSLRLASNGNRLMSASLDQHVKIYDVSSYRSVHTLDYSNGILSLGISADDDTVVAGMVDGLISIRRFEEEVTPEKPKKRKVSHRYFSDKVHSTVDEVVEDASQKATMAKYDVALRKFQYCKALKIVLDSFWHYKSPQKVTAVLKELMRRKGFKLALTGCEEKLLNQMLKFLIKYISDYRFAFTLIKVADIVIDVVENNWDSCSEETVALFDTLRKELVREETMTQELLALQGALQMILTSNDYDDEQSEVVMQSYKPSNGASQNFVVNVS</sequence>
<feature type="repeat" description="WD" evidence="8">
    <location>
        <begin position="244"/>
        <end position="285"/>
    </location>
</feature>
<keyword evidence="6" id="KW-0539">Nucleus</keyword>
<accession>A0A9P0G189</accession>
<feature type="domain" description="U3 small nucleolar RNA-associated protein 15 C-terminal" evidence="9">
    <location>
        <begin position="342"/>
        <end position="488"/>
    </location>
</feature>
<evidence type="ECO:0000259" key="9">
    <source>
        <dbReference type="Pfam" id="PF09384"/>
    </source>
</evidence>
<dbReference type="KEGG" id="btab:109031822"/>
<dbReference type="PANTHER" id="PTHR19924:SF26">
    <property type="entry name" value="U3 SMALL NUCLEOLAR RNA-ASSOCIATED PROTEIN 15 HOMOLOG"/>
    <property type="match status" value="1"/>
</dbReference>
<evidence type="ECO:0000256" key="5">
    <source>
        <dbReference type="ARBA" id="ARBA00022737"/>
    </source>
</evidence>
<dbReference type="PROSITE" id="PS50082">
    <property type="entry name" value="WD_REPEATS_2"/>
    <property type="match status" value="2"/>
</dbReference>
<feature type="repeat" description="WD" evidence="8">
    <location>
        <begin position="118"/>
        <end position="159"/>
    </location>
</feature>
<evidence type="ECO:0000256" key="2">
    <source>
        <dbReference type="ARBA" id="ARBA00018260"/>
    </source>
</evidence>
<evidence type="ECO:0000256" key="4">
    <source>
        <dbReference type="ARBA" id="ARBA00022574"/>
    </source>
</evidence>
<evidence type="ECO:0000313" key="11">
    <source>
        <dbReference type="Proteomes" id="UP001152759"/>
    </source>
</evidence>
<dbReference type="Pfam" id="PF00400">
    <property type="entry name" value="WD40"/>
    <property type="match status" value="2"/>
</dbReference>
<dbReference type="InterPro" id="IPR036322">
    <property type="entry name" value="WD40_repeat_dom_sf"/>
</dbReference>
<evidence type="ECO:0000256" key="8">
    <source>
        <dbReference type="PROSITE-ProRule" id="PRU00221"/>
    </source>
</evidence>
<dbReference type="Proteomes" id="UP001152759">
    <property type="component" value="Chromosome 2"/>
</dbReference>
<dbReference type="PROSITE" id="PS50294">
    <property type="entry name" value="WD_REPEATS_REGION"/>
    <property type="match status" value="2"/>
</dbReference>
<dbReference type="GO" id="GO:0005730">
    <property type="term" value="C:nucleolus"/>
    <property type="evidence" value="ECO:0007669"/>
    <property type="project" value="UniProtKB-SubCell"/>
</dbReference>
<keyword evidence="4 8" id="KW-0853">WD repeat</keyword>
<organism evidence="10 11">
    <name type="scientific">Bemisia tabaci</name>
    <name type="common">Sweetpotato whitefly</name>
    <name type="synonym">Aleurodes tabaci</name>
    <dbReference type="NCBI Taxonomy" id="7038"/>
    <lineage>
        <taxon>Eukaryota</taxon>
        <taxon>Metazoa</taxon>
        <taxon>Ecdysozoa</taxon>
        <taxon>Arthropoda</taxon>
        <taxon>Hexapoda</taxon>
        <taxon>Insecta</taxon>
        <taxon>Pterygota</taxon>
        <taxon>Neoptera</taxon>
        <taxon>Paraneoptera</taxon>
        <taxon>Hemiptera</taxon>
        <taxon>Sternorrhyncha</taxon>
        <taxon>Aleyrodoidea</taxon>
        <taxon>Aleyrodidae</taxon>
        <taxon>Aleyrodinae</taxon>
        <taxon>Bemisia</taxon>
    </lineage>
</organism>
<comment type="function">
    <text evidence="7">Ribosome biogenesis factor. Involved in nucleolar processing of pre-18S ribosomal RNA. Required for optimal pre-ribosomal RNA transcription by RNA polymerase I. Part of the small subunit (SSU) processome, first precursor of the small eukaryotic ribosomal subunit. During the assembly of the SSU processome in the nucleolus, many ribosome biogenesis factors, an RNA chaperone and ribosomal proteins associate with the nascent pre-rRNA and work in concert to generate RNA folding, modifications, rearrangements and cleavage as well as targeted degradation of pre-ribosomal RNA by the RNA exosome.</text>
</comment>
<keyword evidence="11" id="KW-1185">Reference proteome</keyword>
<evidence type="ECO:0000256" key="3">
    <source>
        <dbReference type="ARBA" id="ARBA00022552"/>
    </source>
</evidence>
<dbReference type="EMBL" id="OU963863">
    <property type="protein sequence ID" value="CAH0765040.1"/>
    <property type="molecule type" value="Genomic_DNA"/>
</dbReference>
<evidence type="ECO:0000256" key="7">
    <source>
        <dbReference type="ARBA" id="ARBA00045437"/>
    </source>
</evidence>
<dbReference type="AlphaFoldDB" id="A0A9P0G189"/>
<keyword evidence="5" id="KW-0677">Repeat</keyword>
<dbReference type="Gene3D" id="2.130.10.10">
    <property type="entry name" value="YVTN repeat-like/Quinoprotein amine dehydrogenase"/>
    <property type="match status" value="2"/>
</dbReference>
<dbReference type="Pfam" id="PF09384">
    <property type="entry name" value="UTP15_C"/>
    <property type="match status" value="1"/>
</dbReference>
<dbReference type="SMART" id="SM00320">
    <property type="entry name" value="WD40"/>
    <property type="match status" value="7"/>
</dbReference>
<keyword evidence="3" id="KW-0698">rRNA processing</keyword>
<protein>
    <recommendedName>
        <fullName evidence="2">U3 small nucleolar RNA-associated protein 15 homolog</fullName>
    </recommendedName>
</protein>
<dbReference type="OrthoDB" id="431715at2759"/>
<evidence type="ECO:0000256" key="6">
    <source>
        <dbReference type="ARBA" id="ARBA00023242"/>
    </source>
</evidence>
<dbReference type="InterPro" id="IPR001680">
    <property type="entry name" value="WD40_rpt"/>
</dbReference>
<dbReference type="InterPro" id="IPR018983">
    <property type="entry name" value="U3_snoRNA-assocProt_15_C"/>
</dbReference>